<feature type="domain" description="RDD" evidence="7">
    <location>
        <begin position="20"/>
        <end position="137"/>
    </location>
</feature>
<keyword evidence="2" id="KW-1003">Cell membrane</keyword>
<dbReference type="InterPro" id="IPR051791">
    <property type="entry name" value="Pra-immunoreactive"/>
</dbReference>
<evidence type="ECO:0000313" key="8">
    <source>
        <dbReference type="EMBL" id="ENY73946.1"/>
    </source>
</evidence>
<dbReference type="PANTHER" id="PTHR36115:SF10">
    <property type="entry name" value="RDD DOMAIN-CONTAINING PROTEIN"/>
    <property type="match status" value="1"/>
</dbReference>
<dbReference type="AlphaFoldDB" id="N9VRJ0"/>
<evidence type="ECO:0000256" key="5">
    <source>
        <dbReference type="ARBA" id="ARBA00023136"/>
    </source>
</evidence>
<dbReference type="PATRIC" id="fig|1268237.3.peg.166"/>
<dbReference type="Pfam" id="PF06271">
    <property type="entry name" value="RDD"/>
    <property type="match status" value="1"/>
</dbReference>
<name>N9VRJ0_9GAMM</name>
<evidence type="ECO:0000256" key="3">
    <source>
        <dbReference type="ARBA" id="ARBA00022692"/>
    </source>
</evidence>
<dbReference type="PANTHER" id="PTHR36115">
    <property type="entry name" value="PROLINE-RICH ANTIGEN HOMOLOG-RELATED"/>
    <property type="match status" value="1"/>
</dbReference>
<dbReference type="GO" id="GO:0005886">
    <property type="term" value="C:plasma membrane"/>
    <property type="evidence" value="ECO:0007669"/>
    <property type="project" value="UniProtKB-SubCell"/>
</dbReference>
<dbReference type="InterPro" id="IPR010432">
    <property type="entry name" value="RDD"/>
</dbReference>
<dbReference type="OrthoDB" id="9793824at2"/>
<evidence type="ECO:0000256" key="6">
    <source>
        <dbReference type="SAM" id="Phobius"/>
    </source>
</evidence>
<reference evidence="8 9" key="1">
    <citation type="journal article" date="2013" name="Genome Announc.">
        <title>Draft Genome Sequence of the Aeromonas diversa Type Strain.</title>
        <authorList>
            <person name="Farfan M."/>
            <person name="Spataro N."/>
            <person name="Sanglas A."/>
            <person name="Albarral V."/>
            <person name="Loren J.G."/>
            <person name="Bosch E."/>
            <person name="Fuste M.C."/>
        </authorList>
    </citation>
    <scope>NUCLEOTIDE SEQUENCE [LARGE SCALE GENOMIC DNA]</scope>
    <source>
        <strain evidence="8 9">2478-85</strain>
    </source>
</reference>
<proteinExistence type="predicted"/>
<dbReference type="EMBL" id="APVG01000001">
    <property type="protein sequence ID" value="ENY73946.1"/>
    <property type="molecule type" value="Genomic_DNA"/>
</dbReference>
<evidence type="ECO:0000256" key="4">
    <source>
        <dbReference type="ARBA" id="ARBA00022989"/>
    </source>
</evidence>
<keyword evidence="9" id="KW-1185">Reference proteome</keyword>
<accession>N9VRJ0</accession>
<dbReference type="Proteomes" id="UP000023775">
    <property type="component" value="Unassembled WGS sequence"/>
</dbReference>
<evidence type="ECO:0000256" key="2">
    <source>
        <dbReference type="ARBA" id="ARBA00022475"/>
    </source>
</evidence>
<gene>
    <name evidence="8" type="ORF">G114_00840</name>
</gene>
<comment type="subcellular location">
    <subcellularLocation>
        <location evidence="1">Cell membrane</location>
        <topology evidence="1">Multi-pass membrane protein</topology>
    </subcellularLocation>
</comment>
<dbReference type="eggNOG" id="COG1714">
    <property type="taxonomic scope" value="Bacteria"/>
</dbReference>
<keyword evidence="3 6" id="KW-0812">Transmembrane</keyword>
<evidence type="ECO:0000256" key="1">
    <source>
        <dbReference type="ARBA" id="ARBA00004651"/>
    </source>
</evidence>
<feature type="transmembrane region" description="Helical" evidence="6">
    <location>
        <begin position="34"/>
        <end position="55"/>
    </location>
</feature>
<protein>
    <submittedName>
        <fullName evidence="8">Proline-rich antigen</fullName>
    </submittedName>
</protein>
<comment type="caution">
    <text evidence="8">The sequence shown here is derived from an EMBL/GenBank/DDBJ whole genome shotgun (WGS) entry which is preliminary data.</text>
</comment>
<dbReference type="RefSeq" id="WP_005345902.1">
    <property type="nucleotide sequence ID" value="NZ_APVG01000001.1"/>
</dbReference>
<evidence type="ECO:0000313" key="9">
    <source>
        <dbReference type="Proteomes" id="UP000023775"/>
    </source>
</evidence>
<keyword evidence="5 6" id="KW-0472">Membrane</keyword>
<feature type="transmembrane region" description="Helical" evidence="6">
    <location>
        <begin position="75"/>
        <end position="95"/>
    </location>
</feature>
<sequence length="170" mass="18851">MAKRTPKTPPPAPAPNHPPASFLRRMGAWLYDSLVVLSLLIIGGFIGFGVAHLALALGWARLAEGQEVADLLSHSLLYTAWLALIIIGFYCWFWVRGGQTIGMRAWRLRIQNKDGSHIRFTQALIRLATAAFGLGNLLALFSPRAFQDIWAECEVIVLSKGENRALLDRD</sequence>
<organism evidence="8 9">
    <name type="scientific">Aeromonas diversa CDC 2478-85</name>
    <dbReference type="NCBI Taxonomy" id="1268237"/>
    <lineage>
        <taxon>Bacteria</taxon>
        <taxon>Pseudomonadati</taxon>
        <taxon>Pseudomonadota</taxon>
        <taxon>Gammaproteobacteria</taxon>
        <taxon>Aeromonadales</taxon>
        <taxon>Aeromonadaceae</taxon>
        <taxon>Aeromonas</taxon>
    </lineage>
</organism>
<keyword evidence="4 6" id="KW-1133">Transmembrane helix</keyword>
<evidence type="ECO:0000259" key="7">
    <source>
        <dbReference type="Pfam" id="PF06271"/>
    </source>
</evidence>